<comment type="caution">
    <text evidence="2">The sequence shown here is derived from an EMBL/GenBank/DDBJ whole genome shotgun (WGS) entry which is preliminary data.</text>
</comment>
<organism evidence="2 3">
    <name type="scientific">Glomus cerebriforme</name>
    <dbReference type="NCBI Taxonomy" id="658196"/>
    <lineage>
        <taxon>Eukaryota</taxon>
        <taxon>Fungi</taxon>
        <taxon>Fungi incertae sedis</taxon>
        <taxon>Mucoromycota</taxon>
        <taxon>Glomeromycotina</taxon>
        <taxon>Glomeromycetes</taxon>
        <taxon>Glomerales</taxon>
        <taxon>Glomeraceae</taxon>
        <taxon>Glomus</taxon>
    </lineage>
</organism>
<gene>
    <name evidence="2" type="ORF">C1645_557228</name>
</gene>
<dbReference type="EMBL" id="QKYT01000008">
    <property type="protein sequence ID" value="RIA99003.1"/>
    <property type="molecule type" value="Genomic_DNA"/>
</dbReference>
<feature type="domain" description="DUF7431" evidence="1">
    <location>
        <begin position="363"/>
        <end position="627"/>
    </location>
</feature>
<protein>
    <recommendedName>
        <fullName evidence="1">DUF7431 domain-containing protein</fullName>
    </recommendedName>
</protein>
<dbReference type="Pfam" id="PF24209">
    <property type="entry name" value="DUF7431"/>
    <property type="match status" value="1"/>
</dbReference>
<dbReference type="OrthoDB" id="2418285at2759"/>
<dbReference type="InterPro" id="IPR055854">
    <property type="entry name" value="DUF7431"/>
</dbReference>
<name>A0A397TL94_9GLOM</name>
<evidence type="ECO:0000259" key="1">
    <source>
        <dbReference type="Pfam" id="PF24209"/>
    </source>
</evidence>
<keyword evidence="3" id="KW-1185">Reference proteome</keyword>
<proteinExistence type="predicted"/>
<evidence type="ECO:0000313" key="2">
    <source>
        <dbReference type="EMBL" id="RIA99003.1"/>
    </source>
</evidence>
<reference evidence="2 3" key="1">
    <citation type="submission" date="2018-06" db="EMBL/GenBank/DDBJ databases">
        <title>Comparative genomics reveals the genomic features of Rhizophagus irregularis, R. cerebriforme, R. diaphanum and Gigaspora rosea, and their symbiotic lifestyle signature.</title>
        <authorList>
            <person name="Morin E."/>
            <person name="San Clemente H."/>
            <person name="Chen E.C.H."/>
            <person name="De La Providencia I."/>
            <person name="Hainaut M."/>
            <person name="Kuo A."/>
            <person name="Kohler A."/>
            <person name="Murat C."/>
            <person name="Tang N."/>
            <person name="Roy S."/>
            <person name="Loubradou J."/>
            <person name="Henrissat B."/>
            <person name="Grigoriev I.V."/>
            <person name="Corradi N."/>
            <person name="Roux C."/>
            <person name="Martin F.M."/>
        </authorList>
    </citation>
    <scope>NUCLEOTIDE SEQUENCE [LARGE SCALE GENOMIC DNA]</scope>
    <source>
        <strain evidence="2 3">DAOM 227022</strain>
    </source>
</reference>
<accession>A0A397TL94</accession>
<sequence>MMPIFYYTLKNIIGDNARSTKVADVIVQIEDSPRKLVHLNLHDKLSKVRLTLKNRSINVDTLLFAKKENEVISEMPRVEEEERSLKDIVGRDNILYLKKDSEPDIPYLCNRYKLGYGLTFINDEFKEANEAAFEILDCKMNYIDNKHKENKYEINTDENLTMIKNSLFAADVQEFAKFGLEDSKNKKYKNVTNSTYIISEYGKVSLKLELKPSKKFIEAVKDAINSNEPRKLKEITDKFGQFIPSEVILGGRYLIEKIKTLRECSQVNSVEAAAGAGYQGTNITMRKKFIRMLSDKKFSDNLEFELIGGKQFGYEGFNEEEWLNTLVDFRTWEIIKFKEPKNIFKYLPSDLRKQILALVGKKIIYSKVENIPIYKLKEPGESEEIGFNIPDDKLDIFYNKEADCNIFATVIDRERVKKDFFMCHILCSKNELPSLIIHCIQKKFKKRECNLRLKWMIIGYDISFNFNNYANFNVQLKVKSENFIASNNRTQYKKSLLDLKNRKDIYIGIPVIKSKSSIVIGHHFFNDQVSGKIGSYIFSYCNEKNHYVDLPDFTFHTLIISNHHKCGILNFKQRNKIRNVFVKPKPKFISLCSPGEDICGPVFLKQKVSKIKKMYIDHDNCERGDKCVCKNNLLKKSDKGLMFAYFSPTKHDNLKID</sequence>
<dbReference type="STRING" id="658196.A0A397TL94"/>
<dbReference type="AlphaFoldDB" id="A0A397TL94"/>
<dbReference type="Proteomes" id="UP000265703">
    <property type="component" value="Unassembled WGS sequence"/>
</dbReference>
<evidence type="ECO:0000313" key="3">
    <source>
        <dbReference type="Proteomes" id="UP000265703"/>
    </source>
</evidence>